<keyword evidence="3" id="KW-0479">Metal-binding</keyword>
<dbReference type="InterPro" id="IPR017853">
    <property type="entry name" value="GH"/>
</dbReference>
<evidence type="ECO:0000259" key="8">
    <source>
        <dbReference type="SMART" id="SM00642"/>
    </source>
</evidence>
<comment type="cofactor">
    <cofactor evidence="1">
        <name>Ca(2+)</name>
        <dbReference type="ChEBI" id="CHEBI:29108"/>
    </cofactor>
</comment>
<reference evidence="9 10" key="1">
    <citation type="submission" date="2016-07" db="EMBL/GenBank/DDBJ databases">
        <title>Pervasive Adenine N6-methylation of Active Genes in Fungi.</title>
        <authorList>
            <consortium name="DOE Joint Genome Institute"/>
            <person name="Mondo S.J."/>
            <person name="Dannebaum R.O."/>
            <person name="Kuo R.C."/>
            <person name="Labutti K."/>
            <person name="Haridas S."/>
            <person name="Kuo A."/>
            <person name="Salamov A."/>
            <person name="Ahrendt S.R."/>
            <person name="Lipzen A."/>
            <person name="Sullivan W."/>
            <person name="Andreopoulos W.B."/>
            <person name="Clum A."/>
            <person name="Lindquist E."/>
            <person name="Daum C."/>
            <person name="Ramamoorthy G.K."/>
            <person name="Gryganskyi A."/>
            <person name="Culley D."/>
            <person name="Magnuson J.K."/>
            <person name="James T.Y."/>
            <person name="O'Malley M.A."/>
            <person name="Stajich J.E."/>
            <person name="Spatafora J.W."/>
            <person name="Visel A."/>
            <person name="Grigoriev I.V."/>
        </authorList>
    </citation>
    <scope>NUCLEOTIDE SEQUENCE [LARGE SCALE GENOMIC DNA]</scope>
    <source>
        <strain evidence="9 10">62-1032</strain>
    </source>
</reference>
<evidence type="ECO:0000256" key="7">
    <source>
        <dbReference type="SAM" id="MobiDB-lite"/>
    </source>
</evidence>
<dbReference type="Proteomes" id="UP000193467">
    <property type="component" value="Unassembled WGS sequence"/>
</dbReference>
<keyword evidence="10" id="KW-1185">Reference proteome</keyword>
<accession>A0A1Y2G1Z6</accession>
<evidence type="ECO:0000256" key="1">
    <source>
        <dbReference type="ARBA" id="ARBA00001913"/>
    </source>
</evidence>
<dbReference type="InterPro" id="IPR013780">
    <property type="entry name" value="Glyco_hydro_b"/>
</dbReference>
<evidence type="ECO:0000313" key="10">
    <source>
        <dbReference type="Proteomes" id="UP000193467"/>
    </source>
</evidence>
<feature type="domain" description="Glycosyl hydrolase family 13 catalytic" evidence="8">
    <location>
        <begin position="41"/>
        <end position="431"/>
    </location>
</feature>
<dbReference type="AlphaFoldDB" id="A0A1Y2G1Z6"/>
<dbReference type="GO" id="GO:0005975">
    <property type="term" value="P:carbohydrate metabolic process"/>
    <property type="evidence" value="ECO:0007669"/>
    <property type="project" value="InterPro"/>
</dbReference>
<keyword evidence="4" id="KW-0378">Hydrolase</keyword>
<comment type="similarity">
    <text evidence="2">Belongs to the glycosyl hydrolase 13 family.</text>
</comment>
<evidence type="ECO:0000256" key="5">
    <source>
        <dbReference type="ARBA" id="ARBA00023277"/>
    </source>
</evidence>
<feature type="compositionally biased region" description="Basic and acidic residues" evidence="7">
    <location>
        <begin position="1"/>
        <end position="10"/>
    </location>
</feature>
<dbReference type="PANTHER" id="PTHR43447">
    <property type="entry name" value="ALPHA-AMYLASE"/>
    <property type="match status" value="1"/>
</dbReference>
<dbReference type="Gene3D" id="2.60.40.1180">
    <property type="entry name" value="Golgi alpha-mannosidase II"/>
    <property type="match status" value="1"/>
</dbReference>
<feature type="region of interest" description="Disordered" evidence="7">
    <location>
        <begin position="1"/>
        <end position="38"/>
    </location>
</feature>
<sequence length="529" mass="60333">MSNDEKKPTDSKPSGRRRTQNYRGNARGLNKHEKEENQDNYTMLQGFEWHSKGGGVYWKEMKEKVASLGDMGITAMWLPPPTKASSQEGNGYDIYDLWDLGEFDAKGGKATKWGTKEEYIDLIKTAKEHGVVVYADAVLNHKAGADFPEKFHAIEVDPEDRNKDLTEPYEIEGWTGFNFPGRKGAHSKMEWHHYHFTGVDWDNKNKKKAIFKIQGDGKDWAEDVDGEKGSFDYLMFSDIDHDHPEVIKDIIDWGVWLVEETGIAGFRFDACKHFSSHFLRDFVRQVRDRTGNEDLMSVGELWQDSLDTLSSYLDVMDEQFSVFDTPLHYNFKEAADRGQDYDIRAIFDGTVVQSQPIDAVTLVDNHDTQPGEALESWVAPWFKPLAYALILFRLDGYPCVFAGDLYGCNSEPFVEPMNQLDDFIRIRKNFSYGATRDYQDHANCWGWVREGDADHPNGCAVVICNGSGEGEKRMQIPDGHAGEKWVDALGWYQGEVTIGDDGWADFKCNARSVSVWVNKDAPQLKEFQK</sequence>
<dbReference type="SUPFAM" id="SSF51011">
    <property type="entry name" value="Glycosyl hydrolase domain"/>
    <property type="match status" value="1"/>
</dbReference>
<dbReference type="InterPro" id="IPR006047">
    <property type="entry name" value="GH13_cat_dom"/>
</dbReference>
<evidence type="ECO:0000256" key="4">
    <source>
        <dbReference type="ARBA" id="ARBA00022801"/>
    </source>
</evidence>
<keyword evidence="6" id="KW-0326">Glycosidase</keyword>
<dbReference type="SMART" id="SM00642">
    <property type="entry name" value="Aamy"/>
    <property type="match status" value="1"/>
</dbReference>
<comment type="caution">
    <text evidence="9">The sequence shown here is derived from an EMBL/GenBank/DDBJ whole genome shotgun (WGS) entry which is preliminary data.</text>
</comment>
<dbReference type="SUPFAM" id="SSF51445">
    <property type="entry name" value="(Trans)glycosidases"/>
    <property type="match status" value="1"/>
</dbReference>
<organism evidence="9 10">
    <name type="scientific">Leucosporidium creatinivorum</name>
    <dbReference type="NCBI Taxonomy" id="106004"/>
    <lineage>
        <taxon>Eukaryota</taxon>
        <taxon>Fungi</taxon>
        <taxon>Dikarya</taxon>
        <taxon>Basidiomycota</taxon>
        <taxon>Pucciniomycotina</taxon>
        <taxon>Microbotryomycetes</taxon>
        <taxon>Leucosporidiales</taxon>
        <taxon>Leucosporidium</taxon>
    </lineage>
</organism>
<dbReference type="Gene3D" id="3.20.20.80">
    <property type="entry name" value="Glycosidases"/>
    <property type="match status" value="1"/>
</dbReference>
<proteinExistence type="inferred from homology"/>
<dbReference type="OrthoDB" id="550577at2759"/>
<dbReference type="InParanoid" id="A0A1Y2G1Z6"/>
<gene>
    <name evidence="9" type="ORF">BCR35DRAFT_299989</name>
</gene>
<dbReference type="GO" id="GO:0004553">
    <property type="term" value="F:hydrolase activity, hydrolyzing O-glycosyl compounds"/>
    <property type="evidence" value="ECO:0007669"/>
    <property type="project" value="InterPro"/>
</dbReference>
<keyword evidence="5" id="KW-0119">Carbohydrate metabolism</keyword>
<evidence type="ECO:0000313" key="9">
    <source>
        <dbReference type="EMBL" id="ORY89611.1"/>
    </source>
</evidence>
<evidence type="ECO:0000256" key="6">
    <source>
        <dbReference type="ARBA" id="ARBA00023295"/>
    </source>
</evidence>
<name>A0A1Y2G1Z6_9BASI</name>
<dbReference type="GO" id="GO:0005509">
    <property type="term" value="F:calcium ion binding"/>
    <property type="evidence" value="ECO:0007669"/>
    <property type="project" value="InterPro"/>
</dbReference>
<dbReference type="EMBL" id="MCGR01000005">
    <property type="protein sequence ID" value="ORY89611.1"/>
    <property type="molecule type" value="Genomic_DNA"/>
</dbReference>
<protein>
    <submittedName>
        <fullName evidence="9">Putative alpha-amylase</fullName>
    </submittedName>
</protein>
<dbReference type="InterPro" id="IPR013776">
    <property type="entry name" value="A-amylase_thermo"/>
</dbReference>
<dbReference type="Gene3D" id="2.40.30.140">
    <property type="match status" value="1"/>
</dbReference>
<dbReference type="CDD" id="cd11318">
    <property type="entry name" value="AmyAc_bac_fung_AmyA"/>
    <property type="match status" value="1"/>
</dbReference>
<dbReference type="PIRSF" id="PIRSF001021">
    <property type="entry name" value="Alph-amls_thrmst"/>
    <property type="match status" value="1"/>
</dbReference>
<dbReference type="Pfam" id="PF00128">
    <property type="entry name" value="Alpha-amylase"/>
    <property type="match status" value="1"/>
</dbReference>
<dbReference type="STRING" id="106004.A0A1Y2G1Z6"/>
<evidence type="ECO:0000256" key="3">
    <source>
        <dbReference type="ARBA" id="ARBA00022723"/>
    </source>
</evidence>
<dbReference type="NCBIfam" id="NF006968">
    <property type="entry name" value="PRK09441.1-1"/>
    <property type="match status" value="1"/>
</dbReference>
<dbReference type="NCBIfam" id="NF006969">
    <property type="entry name" value="PRK09441.1-2"/>
    <property type="match status" value="1"/>
</dbReference>
<evidence type="ECO:0000256" key="2">
    <source>
        <dbReference type="ARBA" id="ARBA00008061"/>
    </source>
</evidence>